<name>A0ABX3K2T0_9BACL</name>
<dbReference type="RefSeq" id="WP_077568402.1">
    <property type="nucleotide sequence ID" value="NZ_MRVI01000001.1"/>
</dbReference>
<keyword evidence="1" id="KW-0802">TPR repeat</keyword>
<dbReference type="SUPFAM" id="SSF48452">
    <property type="entry name" value="TPR-like"/>
    <property type="match status" value="1"/>
</dbReference>
<dbReference type="SUPFAM" id="SSF53335">
    <property type="entry name" value="S-adenosyl-L-methionine-dependent methyltransferases"/>
    <property type="match status" value="1"/>
</dbReference>
<organism evidence="3 4">
    <name type="scientific">Paenibacillus ihbetae</name>
    <dbReference type="NCBI Taxonomy" id="1870820"/>
    <lineage>
        <taxon>Bacteria</taxon>
        <taxon>Bacillati</taxon>
        <taxon>Bacillota</taxon>
        <taxon>Bacilli</taxon>
        <taxon>Bacillales</taxon>
        <taxon>Paenibacillaceae</taxon>
        <taxon>Paenibacillus</taxon>
    </lineage>
</organism>
<dbReference type="CDD" id="cd04186">
    <property type="entry name" value="GT_2_like_c"/>
    <property type="match status" value="1"/>
</dbReference>
<protein>
    <recommendedName>
        <fullName evidence="2">Glycosyltransferase 2-like domain-containing protein</fullName>
    </recommendedName>
</protein>
<evidence type="ECO:0000313" key="3">
    <source>
        <dbReference type="EMBL" id="OOC63744.1"/>
    </source>
</evidence>
<dbReference type="PROSITE" id="PS50005">
    <property type="entry name" value="TPR"/>
    <property type="match status" value="1"/>
</dbReference>
<accession>A0ABX3K2T0</accession>
<dbReference type="PANTHER" id="PTHR43179:SF7">
    <property type="entry name" value="RHAMNOSYLTRANSFERASE WBBL"/>
    <property type="match status" value="1"/>
</dbReference>
<dbReference type="Gene3D" id="3.40.50.150">
    <property type="entry name" value="Vaccinia Virus protein VP39"/>
    <property type="match status" value="1"/>
</dbReference>
<gene>
    <name evidence="3" type="ORF">BBD40_18930</name>
</gene>
<proteinExistence type="predicted"/>
<feature type="repeat" description="TPR" evidence="1">
    <location>
        <begin position="498"/>
        <end position="531"/>
    </location>
</feature>
<dbReference type="Proteomes" id="UP000189059">
    <property type="component" value="Unassembled WGS sequence"/>
</dbReference>
<keyword evidence="4" id="KW-1185">Reference proteome</keyword>
<dbReference type="CDD" id="cd02440">
    <property type="entry name" value="AdoMet_MTases"/>
    <property type="match status" value="1"/>
</dbReference>
<comment type="caution">
    <text evidence="3">The sequence shown here is derived from an EMBL/GenBank/DDBJ whole genome shotgun (WGS) entry which is preliminary data.</text>
</comment>
<dbReference type="Gene3D" id="1.25.40.10">
    <property type="entry name" value="Tetratricopeptide repeat domain"/>
    <property type="match status" value="1"/>
</dbReference>
<evidence type="ECO:0000259" key="2">
    <source>
        <dbReference type="Pfam" id="PF00535"/>
    </source>
</evidence>
<dbReference type="EMBL" id="MRVI01000001">
    <property type="protein sequence ID" value="OOC63744.1"/>
    <property type="molecule type" value="Genomic_DNA"/>
</dbReference>
<dbReference type="SUPFAM" id="SSF53448">
    <property type="entry name" value="Nucleotide-diphospho-sugar transferases"/>
    <property type="match status" value="1"/>
</dbReference>
<dbReference type="Gene3D" id="3.90.550.10">
    <property type="entry name" value="Spore Coat Polysaccharide Biosynthesis Protein SpsA, Chain A"/>
    <property type="match status" value="1"/>
</dbReference>
<evidence type="ECO:0000313" key="4">
    <source>
        <dbReference type="Proteomes" id="UP000189059"/>
    </source>
</evidence>
<dbReference type="InterPro" id="IPR029044">
    <property type="entry name" value="Nucleotide-diphossugar_trans"/>
</dbReference>
<evidence type="ECO:0000256" key="1">
    <source>
        <dbReference type="PROSITE-ProRule" id="PRU00339"/>
    </source>
</evidence>
<dbReference type="InterPro" id="IPR019734">
    <property type="entry name" value="TPR_rpt"/>
</dbReference>
<dbReference type="InterPro" id="IPR001173">
    <property type="entry name" value="Glyco_trans_2-like"/>
</dbReference>
<feature type="domain" description="Glycosyltransferase 2-like" evidence="2">
    <location>
        <begin position="4"/>
        <end position="172"/>
    </location>
</feature>
<reference evidence="3 4" key="1">
    <citation type="submission" date="2016-12" db="EMBL/GenBank/DDBJ databases">
        <title>Genome sequencing and description of Paenibacillus sp. nov. from high altitude lake in the Indian Trans- Himalayas.</title>
        <authorList>
            <person name="Kiran S."/>
            <person name="Swarnkar M.K."/>
            <person name="Rana A."/>
            <person name="Tewari R."/>
            <person name="Gulati A."/>
        </authorList>
    </citation>
    <scope>NUCLEOTIDE SEQUENCE [LARGE SCALE GENOMIC DNA]</scope>
    <source>
        <strain evidence="3 4">IHBB 9951</strain>
    </source>
</reference>
<dbReference type="Pfam" id="PF00535">
    <property type="entry name" value="Glycos_transf_2"/>
    <property type="match status" value="1"/>
</dbReference>
<dbReference type="Pfam" id="PF13489">
    <property type="entry name" value="Methyltransf_23"/>
    <property type="match status" value="1"/>
</dbReference>
<dbReference type="InterPro" id="IPR011990">
    <property type="entry name" value="TPR-like_helical_dom_sf"/>
</dbReference>
<dbReference type="InterPro" id="IPR029063">
    <property type="entry name" value="SAM-dependent_MTases_sf"/>
</dbReference>
<sequence>MKTSIIILTYNKLDYTIQCIESIRLYTSPGTYEIIIVDNNSTDGTRDWLEQQDDVISILNENNMGFPRGCNQGIDIASGTNILLLNNDVIVTENWLDNMLNCLYSSNKVGAVSCVTNSCTYLQEIPVDYTDLESMQAFASQYNSKSNPSAWEERLKLIGFCMLIKKSVVDQIGLLDEVFSPGNYEDDDYSTRIRMAGYKLLLCRDTFIHHYGSTSFKENRRYFDLLNRNKKKFIDKWGFNPNKAFYFNPDMVELIDMPIDAEFKLLEVNCGCGGTLLKIKEKFMNSKLYGIEINENAANLSAMVAKRVQADLHFNLSCPEQSFDYIIISDSLQRFYDPNQIVSTMKRYLTPKGKLLMSVPNVMHHSVIKGLLDGEWTYGEYGAMDIDNLRFFTLKEIYKMLLENGYSNLSIIGQNNGTFANPEWVHNLSGVIDKELIPQLDAFQYLVSASNNELGTVIDEIRVASELSIDCLTKLDDFHFDEIFNNIQLVVGADEEALQLLNKIGSWYFEKGDYKRVLPFFQKGLEINSTDTDTLYNVSYFLMFIGETEIATNYIRQLHEVDQNAFNDLLMVLADFKKDAQNV</sequence>
<dbReference type="PANTHER" id="PTHR43179">
    <property type="entry name" value="RHAMNOSYLTRANSFERASE WBBL"/>
    <property type="match status" value="1"/>
</dbReference>